<dbReference type="PANTHER" id="PTHR43806:SF11">
    <property type="entry name" value="CEREVISIN-RELATED"/>
    <property type="match status" value="1"/>
</dbReference>
<name>A0A933W7T7_UNCEI</name>
<gene>
    <name evidence="9" type="ORF">HZA61_02135</name>
</gene>
<sequence length="447" mass="45853">MPRPHHVITMRHLALALVALTGLLASSCARQLPTAVDSTPSRAAAMTRQGNGDGVENEVVVTLAAGADPAVIASDYGATLLDYDAENSLAVYQPDGSQTPAELVTLMAADARLITTESNGWIVPAEARQKSFAFDDGFGTLLNAVEQPAAAAIGLPAAHKVSTGGGVKVAILDTGIDPSHPMFAGRIVGSSDFLNPANAAAIDMADGVDNNANGATDEAYGHGTHVAGIVMLTAPDAMLLVGRVLDADGQGDVLAVAAGIRWAVRSGARVINLSLGTLTHSDAIQNALEYAEHHDVVVVASAGNWGAENPQEFPARSSHAIAVAASDAARRPAAFTSFGSFVALTAPGVAVRSAYPGNSYRLWSGTSMSTPFVSGTAALLLSLHPSWSSGQTLERLTQTSSHLYGLTPAQVDKLGEGMVNAGAALAPDYAPGITPTDDPEEIVRAAR</sequence>
<dbReference type="PANTHER" id="PTHR43806">
    <property type="entry name" value="PEPTIDASE S8"/>
    <property type="match status" value="1"/>
</dbReference>
<organism evidence="9 10">
    <name type="scientific">Eiseniibacteriota bacterium</name>
    <dbReference type="NCBI Taxonomy" id="2212470"/>
    <lineage>
        <taxon>Bacteria</taxon>
        <taxon>Candidatus Eiseniibacteriota</taxon>
    </lineage>
</organism>
<dbReference type="PRINTS" id="PR00723">
    <property type="entry name" value="SUBTILISIN"/>
</dbReference>
<dbReference type="GO" id="GO:0004252">
    <property type="term" value="F:serine-type endopeptidase activity"/>
    <property type="evidence" value="ECO:0007669"/>
    <property type="project" value="UniProtKB-UniRule"/>
</dbReference>
<dbReference type="PROSITE" id="PS00138">
    <property type="entry name" value="SUBTILASE_SER"/>
    <property type="match status" value="1"/>
</dbReference>
<dbReference type="AlphaFoldDB" id="A0A933W7T7"/>
<evidence type="ECO:0000256" key="6">
    <source>
        <dbReference type="RuleBase" id="RU003355"/>
    </source>
</evidence>
<keyword evidence="7" id="KW-0732">Signal</keyword>
<dbReference type="PROSITE" id="PS00136">
    <property type="entry name" value="SUBTILASE_ASP"/>
    <property type="match status" value="1"/>
</dbReference>
<feature type="active site" description="Charge relay system" evidence="5">
    <location>
        <position position="222"/>
    </location>
</feature>
<feature type="chain" id="PRO_5037116640" evidence="7">
    <location>
        <begin position="32"/>
        <end position="447"/>
    </location>
</feature>
<dbReference type="GO" id="GO:0006508">
    <property type="term" value="P:proteolysis"/>
    <property type="evidence" value="ECO:0007669"/>
    <property type="project" value="UniProtKB-KW"/>
</dbReference>
<evidence type="ECO:0000313" key="9">
    <source>
        <dbReference type="EMBL" id="MBI5168266.1"/>
    </source>
</evidence>
<evidence type="ECO:0000256" key="1">
    <source>
        <dbReference type="ARBA" id="ARBA00011073"/>
    </source>
</evidence>
<evidence type="ECO:0000256" key="5">
    <source>
        <dbReference type="PROSITE-ProRule" id="PRU01240"/>
    </source>
</evidence>
<evidence type="ECO:0000313" key="10">
    <source>
        <dbReference type="Proteomes" id="UP000696931"/>
    </source>
</evidence>
<dbReference type="InterPro" id="IPR023827">
    <property type="entry name" value="Peptidase_S8_Asp-AS"/>
</dbReference>
<protein>
    <submittedName>
        <fullName evidence="9">S8 family serine peptidase</fullName>
    </submittedName>
</protein>
<feature type="domain" description="Peptidase S8/S53" evidence="8">
    <location>
        <begin position="164"/>
        <end position="407"/>
    </location>
</feature>
<keyword evidence="2 5" id="KW-0645">Protease</keyword>
<evidence type="ECO:0000256" key="3">
    <source>
        <dbReference type="ARBA" id="ARBA00022801"/>
    </source>
</evidence>
<dbReference type="Pfam" id="PF00082">
    <property type="entry name" value="Peptidase_S8"/>
    <property type="match status" value="1"/>
</dbReference>
<keyword evidence="4 5" id="KW-0720">Serine protease</keyword>
<feature type="active site" description="Charge relay system" evidence="5">
    <location>
        <position position="367"/>
    </location>
</feature>
<dbReference type="InterPro" id="IPR050131">
    <property type="entry name" value="Peptidase_S8_subtilisin-like"/>
</dbReference>
<dbReference type="Proteomes" id="UP000696931">
    <property type="component" value="Unassembled WGS sequence"/>
</dbReference>
<evidence type="ECO:0000259" key="8">
    <source>
        <dbReference type="Pfam" id="PF00082"/>
    </source>
</evidence>
<evidence type="ECO:0000256" key="4">
    <source>
        <dbReference type="ARBA" id="ARBA00022825"/>
    </source>
</evidence>
<dbReference type="PROSITE" id="PS51892">
    <property type="entry name" value="SUBTILASE"/>
    <property type="match status" value="1"/>
</dbReference>
<comment type="similarity">
    <text evidence="1 5 6">Belongs to the peptidase S8 family.</text>
</comment>
<evidence type="ECO:0000256" key="7">
    <source>
        <dbReference type="SAM" id="SignalP"/>
    </source>
</evidence>
<comment type="caution">
    <text evidence="9">The sequence shown here is derived from an EMBL/GenBank/DDBJ whole genome shotgun (WGS) entry which is preliminary data.</text>
</comment>
<accession>A0A933W7T7</accession>
<evidence type="ECO:0000256" key="2">
    <source>
        <dbReference type="ARBA" id="ARBA00022670"/>
    </source>
</evidence>
<dbReference type="EMBL" id="JACRIW010000019">
    <property type="protein sequence ID" value="MBI5168266.1"/>
    <property type="molecule type" value="Genomic_DNA"/>
</dbReference>
<feature type="signal peptide" evidence="7">
    <location>
        <begin position="1"/>
        <end position="31"/>
    </location>
</feature>
<feature type="active site" description="Charge relay system" evidence="5">
    <location>
        <position position="173"/>
    </location>
</feature>
<dbReference type="PROSITE" id="PS51257">
    <property type="entry name" value="PROKAR_LIPOPROTEIN"/>
    <property type="match status" value="1"/>
</dbReference>
<reference evidence="9" key="1">
    <citation type="submission" date="2020-07" db="EMBL/GenBank/DDBJ databases">
        <title>Huge and variable diversity of episymbiotic CPR bacteria and DPANN archaea in groundwater ecosystems.</title>
        <authorList>
            <person name="He C.Y."/>
            <person name="Keren R."/>
            <person name="Whittaker M."/>
            <person name="Farag I.F."/>
            <person name="Doudna J."/>
            <person name="Cate J.H.D."/>
            <person name="Banfield J.F."/>
        </authorList>
    </citation>
    <scope>NUCLEOTIDE SEQUENCE</scope>
    <source>
        <strain evidence="9">NC_groundwater_1813_Pr3_B-0.1um_71_17</strain>
    </source>
</reference>
<dbReference type="SUPFAM" id="SSF52743">
    <property type="entry name" value="Subtilisin-like"/>
    <property type="match status" value="1"/>
</dbReference>
<dbReference type="Gene3D" id="3.40.50.200">
    <property type="entry name" value="Peptidase S8/S53 domain"/>
    <property type="match status" value="1"/>
</dbReference>
<dbReference type="InterPro" id="IPR036852">
    <property type="entry name" value="Peptidase_S8/S53_dom_sf"/>
</dbReference>
<dbReference type="InterPro" id="IPR015500">
    <property type="entry name" value="Peptidase_S8_subtilisin-rel"/>
</dbReference>
<dbReference type="InterPro" id="IPR023828">
    <property type="entry name" value="Peptidase_S8_Ser-AS"/>
</dbReference>
<proteinExistence type="inferred from homology"/>
<dbReference type="InterPro" id="IPR000209">
    <property type="entry name" value="Peptidase_S8/S53_dom"/>
</dbReference>
<keyword evidence="3 5" id="KW-0378">Hydrolase</keyword>